<keyword evidence="6" id="KW-1185">Reference proteome</keyword>
<dbReference type="Pfam" id="PF07477">
    <property type="entry name" value="Glyco_hydro_67C"/>
    <property type="match status" value="1"/>
</dbReference>
<dbReference type="InterPro" id="IPR011395">
    <property type="entry name" value="Glyco_hydro_67_aGlcAse"/>
</dbReference>
<feature type="domain" description="Glycosyl hydrolase family 67 catalytic" evidence="4">
    <location>
        <begin position="121"/>
        <end position="447"/>
    </location>
</feature>
<reference evidence="5 6" key="1">
    <citation type="submission" date="2024-02" db="EMBL/GenBank/DDBJ databases">
        <title>Bacterial strain from lacustrine sediment.</title>
        <authorList>
            <person name="Petit C."/>
            <person name="Fadhlaoui K."/>
        </authorList>
    </citation>
    <scope>NUCLEOTIDE SEQUENCE [LARGE SCALE GENOMIC DNA]</scope>
    <source>
        <strain evidence="5 6">IPX-CK</strain>
    </source>
</reference>
<dbReference type="InterPro" id="IPR011099">
    <property type="entry name" value="Glyco_hydro_67_C"/>
</dbReference>
<organism evidence="5 6">
    <name type="scientific">Kineothrix sedimenti</name>
    <dbReference type="NCBI Taxonomy" id="3123317"/>
    <lineage>
        <taxon>Bacteria</taxon>
        <taxon>Bacillati</taxon>
        <taxon>Bacillota</taxon>
        <taxon>Clostridia</taxon>
        <taxon>Lachnospirales</taxon>
        <taxon>Lachnospiraceae</taxon>
        <taxon>Kineothrix</taxon>
    </lineage>
</organism>
<evidence type="ECO:0000259" key="3">
    <source>
        <dbReference type="Pfam" id="PF07477"/>
    </source>
</evidence>
<name>A0ABZ3EUX6_9FIRM</name>
<keyword evidence="2" id="KW-0326">Glycosidase</keyword>
<accession>A0ABZ3EUX6</accession>
<sequence length="672" mass="77078">MNFEQLWLTYVKKENNKEICGIRHIYADCDNPTATHGAEELLLALEVMTGSKPVLHKTPMGDDAEEKNAESAEIIDRIKLCIVPGMKAESYHIYENENWIMIEASDGKGILYGAFALIRQMQREKSLKGLNVFKEPAAPLRMLNHWDNMDGSIERGYSGNSFFFENNEIIVNERTKTYARLLASISINAVVINNVNVKDNATCLITDRYFDKLKELSESFAGYGIRLFLSLNYAAPMELDGLDSADPLQEDIKQWWREKMAEVFTKIPNLGGFLIKADSEGRPGPFTYGRNHADGANMLAEAAEPYGGLIIWRCFVYNCRQDWRDKKTDRARSGYDNFMPLDGEFKDNVILQIKNGPMDFQVREPVLPLFGGLKATNQMLEVQIAQEYTGQQRHVCYLIPMFKEIMDFHTYVAKEKDTVCDIVTGRTFGHTNCGMAAVANTGNDANWTGHDLAAANLYGFGRLAYEPELTAEEIASEWIDLTFGKDEEIKQILLFILINSRGIYEKYTSPLGIGWMVNPAHHYGPSVDGYEYDRWGTYHRADHLGMGVDRSDKGTGYAMLYNEPNASAYNHMETCPEELLLFFHHVPYTYRLKNGKTLIQHIYDTHFEGAAEAAQMRKQFETLKDRLPEKIYKRIDERLLHQEEHSKEWRDQINTYFYRKSGIMDELGREIY</sequence>
<dbReference type="EMBL" id="CP146256">
    <property type="protein sequence ID" value="XAH74033.1"/>
    <property type="molecule type" value="Genomic_DNA"/>
</dbReference>
<dbReference type="InterPro" id="IPR029018">
    <property type="entry name" value="Hex-like_dom2"/>
</dbReference>
<keyword evidence="2" id="KW-0858">Xylan degradation</keyword>
<dbReference type="PANTHER" id="PTHR39207:SF1">
    <property type="entry name" value="ALPHA-GLUCURONIDASE A"/>
    <property type="match status" value="1"/>
</dbReference>
<dbReference type="InterPro" id="IPR037054">
    <property type="entry name" value="A-glucoronidase_C_sf"/>
</dbReference>
<dbReference type="SUPFAM" id="SSF51445">
    <property type="entry name" value="(Trans)glycosidases"/>
    <property type="match status" value="1"/>
</dbReference>
<gene>
    <name evidence="5" type="ORF">V6984_21445</name>
</gene>
<proteinExistence type="inferred from homology"/>
<comment type="similarity">
    <text evidence="2">Belongs to the glycosyl hydrolase 67 family.</text>
</comment>
<evidence type="ECO:0000313" key="6">
    <source>
        <dbReference type="Proteomes" id="UP001451571"/>
    </source>
</evidence>
<dbReference type="PIRSF" id="PIRSF029900">
    <property type="entry name" value="Alpha-glucuronds"/>
    <property type="match status" value="1"/>
</dbReference>
<feature type="domain" description="Glycosyl hydrolase family 67 C-terminal" evidence="3">
    <location>
        <begin position="448"/>
        <end position="669"/>
    </location>
</feature>
<dbReference type="Gene3D" id="3.30.379.10">
    <property type="entry name" value="Chitobiase/beta-hexosaminidase domain 2-like"/>
    <property type="match status" value="1"/>
</dbReference>
<dbReference type="InterPro" id="IPR017853">
    <property type="entry name" value="GH"/>
</dbReference>
<protein>
    <submittedName>
        <fullName evidence="5">Alpha-glucuronidase</fullName>
    </submittedName>
</protein>
<dbReference type="Pfam" id="PF07488">
    <property type="entry name" value="Glyco_hydro_67M"/>
    <property type="match status" value="1"/>
</dbReference>
<dbReference type="Gene3D" id="3.20.20.80">
    <property type="entry name" value="Glycosidases"/>
    <property type="match status" value="1"/>
</dbReference>
<keyword evidence="2" id="KW-0119">Carbohydrate metabolism</keyword>
<dbReference type="RefSeq" id="WP_342757629.1">
    <property type="nucleotide sequence ID" value="NZ_CP146256.1"/>
</dbReference>
<keyword evidence="1 2" id="KW-0378">Hydrolase</keyword>
<dbReference type="InterPro" id="IPR011100">
    <property type="entry name" value="Glyco_hydro_67_cat"/>
</dbReference>
<dbReference type="Proteomes" id="UP001451571">
    <property type="component" value="Chromosome"/>
</dbReference>
<dbReference type="PANTHER" id="PTHR39207">
    <property type="entry name" value="ALPHA-GLUCURONIDASE A"/>
    <property type="match status" value="1"/>
</dbReference>
<evidence type="ECO:0000313" key="5">
    <source>
        <dbReference type="EMBL" id="XAH74033.1"/>
    </source>
</evidence>
<evidence type="ECO:0000259" key="4">
    <source>
        <dbReference type="Pfam" id="PF07488"/>
    </source>
</evidence>
<evidence type="ECO:0000256" key="2">
    <source>
        <dbReference type="PIRNR" id="PIRNR029900"/>
    </source>
</evidence>
<dbReference type="SUPFAM" id="SSF55545">
    <property type="entry name" value="beta-N-acetylhexosaminidase-like domain"/>
    <property type="match status" value="1"/>
</dbReference>
<evidence type="ECO:0000256" key="1">
    <source>
        <dbReference type="ARBA" id="ARBA00022801"/>
    </source>
</evidence>
<dbReference type="Gene3D" id="3.90.1330.10">
    <property type="entry name" value="Alpha-glucuronidase, C-terminal domain"/>
    <property type="match status" value="1"/>
</dbReference>
<keyword evidence="2" id="KW-0624">Polysaccharide degradation</keyword>